<dbReference type="Proteomes" id="UP000182508">
    <property type="component" value="Unassembled WGS sequence"/>
</dbReference>
<feature type="compositionally biased region" description="Polar residues" evidence="2">
    <location>
        <begin position="205"/>
        <end position="223"/>
    </location>
</feature>
<protein>
    <submittedName>
        <fullName evidence="3">Uncharacterized protein</fullName>
    </submittedName>
</protein>
<dbReference type="RefSeq" id="WP_074485512.1">
    <property type="nucleotide sequence ID" value="NZ_FMXP01000007.1"/>
</dbReference>
<dbReference type="EMBL" id="FMXP01000007">
    <property type="protein sequence ID" value="SDB12894.1"/>
    <property type="molecule type" value="Genomic_DNA"/>
</dbReference>
<accession>A0A1G6AX49</accession>
<gene>
    <name evidence="3" type="ORF">SAMN02910293_00664</name>
</gene>
<keyword evidence="1" id="KW-0175">Coiled coil</keyword>
<name>A0A1G6AX49_9STRE</name>
<evidence type="ECO:0000313" key="4">
    <source>
        <dbReference type="Proteomes" id="UP000182508"/>
    </source>
</evidence>
<organism evidence="3 4">
    <name type="scientific">Streptococcus henryi</name>
    <dbReference type="NCBI Taxonomy" id="439219"/>
    <lineage>
        <taxon>Bacteria</taxon>
        <taxon>Bacillati</taxon>
        <taxon>Bacillota</taxon>
        <taxon>Bacilli</taxon>
        <taxon>Lactobacillales</taxon>
        <taxon>Streptococcaceae</taxon>
        <taxon>Streptococcus</taxon>
    </lineage>
</organism>
<dbReference type="AlphaFoldDB" id="A0A1G6AX49"/>
<sequence>MKIKDVFKSKKNIAITALSILLIGTAGIESSTSADLAKSEEKVEQLTAQLKEQKAESLAAQVALADFQEKNEEFIEVGKKEVKKLKKILKETDEAFENLEKDYTQEAYDTASEKINLLTDEQDKAGYLKRLELAKTIIEAEKSVTDAEKEVKQEKLDSALSKVKALASSDKKEQLEKRLDTVKTNLEKKKTEEKLAQVEEAVKNLENNQTRENITGAQNQVNSLEDDKQKENFNTRIKAVTSAIESREAQEQAAAQQAAQAAQDQSTATVYITATGKRYHLSPNCRGLNNSKSTSSTTLSDAEARGLTLCQFE</sequence>
<evidence type="ECO:0000313" key="3">
    <source>
        <dbReference type="EMBL" id="SDB12894.1"/>
    </source>
</evidence>
<reference evidence="3 4" key="1">
    <citation type="submission" date="2016-10" db="EMBL/GenBank/DDBJ databases">
        <authorList>
            <person name="de Groot N.N."/>
        </authorList>
    </citation>
    <scope>NUCLEOTIDE SEQUENCE [LARGE SCALE GENOMIC DNA]</scope>
    <source>
        <strain evidence="3 4">A-4</strain>
    </source>
</reference>
<proteinExistence type="predicted"/>
<dbReference type="STRING" id="439219.SAMN02910293_00664"/>
<feature type="region of interest" description="Disordered" evidence="2">
    <location>
        <begin position="204"/>
        <end position="230"/>
    </location>
</feature>
<feature type="coiled-coil region" evidence="1">
    <location>
        <begin position="36"/>
        <end position="102"/>
    </location>
</feature>
<evidence type="ECO:0000256" key="2">
    <source>
        <dbReference type="SAM" id="MobiDB-lite"/>
    </source>
</evidence>
<evidence type="ECO:0000256" key="1">
    <source>
        <dbReference type="SAM" id="Coils"/>
    </source>
</evidence>
<keyword evidence="4" id="KW-1185">Reference proteome</keyword>